<reference evidence="1 2" key="1">
    <citation type="submission" date="2020-02" db="EMBL/GenBank/DDBJ databases">
        <authorList>
            <person name="Kosznik-Kwasnicka K."/>
            <person name="Grabowski L."/>
            <person name="Grabski M."/>
            <person name="Wegrzyn A."/>
        </authorList>
    </citation>
    <scope>NUCLEOTIDE SEQUENCE [LARGE SCALE GENOMIC DNA]</scope>
</reference>
<proteinExistence type="predicted"/>
<name>A0A7G3T3F3_9CAUD</name>
<evidence type="ECO:0000313" key="2">
    <source>
        <dbReference type="Proteomes" id="UP000515565"/>
    </source>
</evidence>
<dbReference type="PROSITE" id="PS51257">
    <property type="entry name" value="PROKAR_LIPOPROTEIN"/>
    <property type="match status" value="1"/>
</dbReference>
<sequence length="79" mass="8812">MNKLFLLSVIIGVTGCSPEYTPNTLPSVKASLMAEPCKFSDAKADADEDLTADVLNMDCGRKLRQQVYELQDYIRNILE</sequence>
<protein>
    <submittedName>
        <fullName evidence="1">Putative spannin</fullName>
    </submittedName>
</protein>
<evidence type="ECO:0000313" key="1">
    <source>
        <dbReference type="EMBL" id="QJQ80385.1"/>
    </source>
</evidence>
<organism evidence="1 2">
    <name type="scientific">Salmonella phage vB_SenTO17</name>
    <dbReference type="NCBI Taxonomy" id="2732254"/>
    <lineage>
        <taxon>Viruses</taxon>
        <taxon>Duplodnaviria</taxon>
        <taxon>Heunggongvirae</taxon>
        <taxon>Uroviricota</taxon>
        <taxon>Caudoviricetes</taxon>
        <taxon>Sarkviridae</taxon>
        <taxon>Guernseyvirinae</taxon>
        <taxon>Cornellvirus</taxon>
        <taxon>Cornellvirus SenTO17</taxon>
    </lineage>
</organism>
<accession>A0A7G3T3F3</accession>
<keyword evidence="2" id="KW-1185">Reference proteome</keyword>
<dbReference type="Proteomes" id="UP000515565">
    <property type="component" value="Segment"/>
</dbReference>
<gene>
    <name evidence="1" type="ORF">vBSenTO17_02</name>
</gene>
<dbReference type="EMBL" id="MT012729">
    <property type="protein sequence ID" value="QJQ80385.1"/>
    <property type="molecule type" value="Genomic_DNA"/>
</dbReference>